<sequence>MSYTDNLAPLCWTPTPQQAAGTQIARFARQVGLEGAGYADLHRYSVTCLEDFWAEFWRFAAPLASDYDQVLSRDGEARMIGARFFVGARMNFAENLLAGDDTDIAVVETGEDGVGREVTLAQLRERVAGAQQALRALNVGEGDRVAGLMPNTLDTLVLVLATASIGAIWSACAPEFGVNGVLDRFGQIEPKVLVAVPRYRYNGRQHDIGERVAEIANKLNVAQLLLCGDGEAPGARVPGQRLDDLARGAPALPDYVALPFNHPLYVIYTSGTTGLPKCIVHSAGGTLITHRKEHMLHCDIGPGDRVLYYTSTAWMMYHWMITARASGATLVLYDGAALPKRDGALDHDILWRIAAETGTTHFGTSPKYLSLLEQDGRRPGDDHDLSALRMVMSAGAPLTQENFRWVYGAVKADLCLASISGGTEIMGCFVMGNPAGPVRAGEIQVPALGMAMAMLDERDIPVLGRHGDLVCTEPFPSMPLGFWGDDGWQRYLDTYFGERADIWTHGDVAYFTASGGIVITGRSDTLLKPGGVRMGPSEIYRVVEALDGVEDSLVIGYPAEGGDMDLWLFVVTGPDQAMDDGLEERIRSSLLREASPRHVPKRIFPVPEIPYTLNGKKVEKAVLQLLTGKPVKNKGSLLNPDCLDEFVAVAEVRA</sequence>
<name>A0A9Q3UJN0_9GAMM</name>
<keyword evidence="8" id="KW-1185">Reference proteome</keyword>
<evidence type="ECO:0000259" key="6">
    <source>
        <dbReference type="Pfam" id="PF16177"/>
    </source>
</evidence>
<keyword evidence="2 7" id="KW-0436">Ligase</keyword>
<dbReference type="PANTHER" id="PTHR42921">
    <property type="entry name" value="ACETOACETYL-COA SYNTHETASE"/>
    <property type="match status" value="1"/>
</dbReference>
<dbReference type="InterPro" id="IPR020845">
    <property type="entry name" value="AMP-binding_CS"/>
</dbReference>
<dbReference type="InterPro" id="IPR045851">
    <property type="entry name" value="AMP-bd_C_sf"/>
</dbReference>
<dbReference type="InterPro" id="IPR032387">
    <property type="entry name" value="ACAS_N"/>
</dbReference>
<dbReference type="PROSITE" id="PS00455">
    <property type="entry name" value="AMP_BINDING"/>
    <property type="match status" value="1"/>
</dbReference>
<keyword evidence="3" id="KW-0547">Nucleotide-binding</keyword>
<comment type="similarity">
    <text evidence="1">Belongs to the ATP-dependent AMP-binding enzyme family.</text>
</comment>
<comment type="caution">
    <text evidence="7">The sequence shown here is derived from an EMBL/GenBank/DDBJ whole genome shotgun (WGS) entry which is preliminary data.</text>
</comment>
<dbReference type="GO" id="GO:0006629">
    <property type="term" value="P:lipid metabolic process"/>
    <property type="evidence" value="ECO:0007669"/>
    <property type="project" value="InterPro"/>
</dbReference>
<dbReference type="Pfam" id="PF16177">
    <property type="entry name" value="ACAS_N"/>
    <property type="match status" value="1"/>
</dbReference>
<dbReference type="SUPFAM" id="SSF56801">
    <property type="entry name" value="Acetyl-CoA synthetase-like"/>
    <property type="match status" value="1"/>
</dbReference>
<reference evidence="7" key="1">
    <citation type="submission" date="2021-10" db="EMBL/GenBank/DDBJ databases">
        <title>The diversity and Nitrogen Metabolism of Culturable Nitrate-Utilizing Bacteria Within the Oxygen Minimum Zone of the Changjiang (Yangtze River)Estuary.</title>
        <authorList>
            <person name="Zhang D."/>
            <person name="Zheng J."/>
            <person name="Liu S."/>
            <person name="He W."/>
        </authorList>
    </citation>
    <scope>NUCLEOTIDE SEQUENCE</scope>
    <source>
        <strain evidence="7">FXH-223</strain>
    </source>
</reference>
<dbReference type="EC" id="6.2.1.16" evidence="7"/>
<evidence type="ECO:0000313" key="8">
    <source>
        <dbReference type="Proteomes" id="UP001108027"/>
    </source>
</evidence>
<protein>
    <submittedName>
        <fullName evidence="7">Acetoacetate--CoA ligase</fullName>
        <ecNumber evidence="7">6.2.1.16</ecNumber>
    </submittedName>
</protein>
<keyword evidence="4" id="KW-0067">ATP-binding</keyword>
<evidence type="ECO:0000259" key="5">
    <source>
        <dbReference type="Pfam" id="PF00501"/>
    </source>
</evidence>
<evidence type="ECO:0000256" key="2">
    <source>
        <dbReference type="ARBA" id="ARBA00022598"/>
    </source>
</evidence>
<dbReference type="GO" id="GO:0005524">
    <property type="term" value="F:ATP binding"/>
    <property type="evidence" value="ECO:0007669"/>
    <property type="project" value="UniProtKB-KW"/>
</dbReference>
<dbReference type="EMBL" id="JAJGNA010000006">
    <property type="protein sequence ID" value="MCC4308451.1"/>
    <property type="molecule type" value="Genomic_DNA"/>
</dbReference>
<dbReference type="Gene3D" id="3.30.300.30">
    <property type="match status" value="1"/>
</dbReference>
<dbReference type="Proteomes" id="UP001108027">
    <property type="component" value="Unassembled WGS sequence"/>
</dbReference>
<dbReference type="InterPro" id="IPR042099">
    <property type="entry name" value="ANL_N_sf"/>
</dbReference>
<evidence type="ECO:0000256" key="1">
    <source>
        <dbReference type="ARBA" id="ARBA00006432"/>
    </source>
</evidence>
<evidence type="ECO:0000256" key="3">
    <source>
        <dbReference type="ARBA" id="ARBA00022741"/>
    </source>
</evidence>
<evidence type="ECO:0000256" key="4">
    <source>
        <dbReference type="ARBA" id="ARBA00022840"/>
    </source>
</evidence>
<dbReference type="GO" id="GO:0030729">
    <property type="term" value="F:acetoacetate-CoA ligase activity"/>
    <property type="evidence" value="ECO:0007669"/>
    <property type="project" value="UniProtKB-EC"/>
</dbReference>
<feature type="domain" description="Acetyl-coenzyme A synthetase N-terminal" evidence="6">
    <location>
        <begin position="38"/>
        <end position="95"/>
    </location>
</feature>
<dbReference type="RefSeq" id="WP_228233650.1">
    <property type="nucleotide sequence ID" value="NZ_JAJGNA010000006.1"/>
</dbReference>
<dbReference type="Gene3D" id="3.40.50.12780">
    <property type="entry name" value="N-terminal domain of ligase-like"/>
    <property type="match status" value="1"/>
</dbReference>
<gene>
    <name evidence="7" type="ORF">LL252_07675</name>
</gene>
<dbReference type="InterPro" id="IPR005914">
    <property type="entry name" value="Acac_CoA_synth"/>
</dbReference>
<dbReference type="AlphaFoldDB" id="A0A9Q3UJN0"/>
<feature type="domain" description="AMP-dependent synthetase/ligase" evidence="5">
    <location>
        <begin position="105"/>
        <end position="474"/>
    </location>
</feature>
<dbReference type="NCBIfam" id="NF002937">
    <property type="entry name" value="PRK03584.1"/>
    <property type="match status" value="1"/>
</dbReference>
<organism evidence="7 8">
    <name type="scientific">Alloalcanivorax marinus</name>
    <dbReference type="NCBI Taxonomy" id="1177169"/>
    <lineage>
        <taxon>Bacteria</taxon>
        <taxon>Pseudomonadati</taxon>
        <taxon>Pseudomonadota</taxon>
        <taxon>Gammaproteobacteria</taxon>
        <taxon>Oceanospirillales</taxon>
        <taxon>Alcanivoracaceae</taxon>
        <taxon>Alloalcanivorax</taxon>
    </lineage>
</organism>
<dbReference type="PANTHER" id="PTHR42921:SF1">
    <property type="entry name" value="ACETOACETYL-COA SYNTHETASE"/>
    <property type="match status" value="1"/>
</dbReference>
<accession>A0A9Q3UJN0</accession>
<evidence type="ECO:0000313" key="7">
    <source>
        <dbReference type="EMBL" id="MCC4308451.1"/>
    </source>
</evidence>
<dbReference type="InterPro" id="IPR000873">
    <property type="entry name" value="AMP-dep_synth/lig_dom"/>
</dbReference>
<dbReference type="Pfam" id="PF00501">
    <property type="entry name" value="AMP-binding"/>
    <property type="match status" value="1"/>
</dbReference>
<dbReference type="NCBIfam" id="TIGR01217">
    <property type="entry name" value="ac_ac_CoA_syn"/>
    <property type="match status" value="1"/>
</dbReference>
<proteinExistence type="inferred from homology"/>